<gene>
    <name evidence="2" type="ORF">EM932_17350</name>
</gene>
<keyword evidence="3" id="KW-1185">Reference proteome</keyword>
<keyword evidence="1" id="KW-0812">Transmembrane</keyword>
<reference evidence="2 3" key="1">
    <citation type="submission" date="2019-04" db="EMBL/GenBank/DDBJ databases">
        <authorList>
            <person name="Liu A."/>
        </authorList>
    </citation>
    <scope>NUCLEOTIDE SEQUENCE [LARGE SCALE GENOMIC DNA]</scope>
    <source>
        <strain evidence="2 3">RZ03</strain>
    </source>
</reference>
<name>A0A4V3P4D1_9FLAO</name>
<dbReference type="EMBL" id="SRSO01000030">
    <property type="protein sequence ID" value="TGV00984.1"/>
    <property type="molecule type" value="Genomic_DNA"/>
</dbReference>
<dbReference type="Proteomes" id="UP000307602">
    <property type="component" value="Unassembled WGS sequence"/>
</dbReference>
<accession>A0A4V3P4D1</accession>
<evidence type="ECO:0000256" key="1">
    <source>
        <dbReference type="SAM" id="Phobius"/>
    </source>
</evidence>
<comment type="caution">
    <text evidence="2">The sequence shown here is derived from an EMBL/GenBank/DDBJ whole genome shotgun (WGS) entry which is preliminary data.</text>
</comment>
<evidence type="ECO:0000313" key="3">
    <source>
        <dbReference type="Proteomes" id="UP000307602"/>
    </source>
</evidence>
<sequence length="60" mass="6482">MDHNTKSAIIGGTFFSSVANIGVEDLTTTIVLAIIGTVVSFVVSVILKHLFQKFKTKSKK</sequence>
<dbReference type="AlphaFoldDB" id="A0A4V3P4D1"/>
<feature type="transmembrane region" description="Helical" evidence="1">
    <location>
        <begin position="30"/>
        <end position="51"/>
    </location>
</feature>
<proteinExistence type="predicted"/>
<keyword evidence="1" id="KW-0472">Membrane</keyword>
<dbReference type="OrthoDB" id="1203114at2"/>
<evidence type="ECO:0000313" key="2">
    <source>
        <dbReference type="EMBL" id="TGV00984.1"/>
    </source>
</evidence>
<organism evidence="2 3">
    <name type="scientific">Flavivirga rizhaonensis</name>
    <dbReference type="NCBI Taxonomy" id="2559571"/>
    <lineage>
        <taxon>Bacteria</taxon>
        <taxon>Pseudomonadati</taxon>
        <taxon>Bacteroidota</taxon>
        <taxon>Flavobacteriia</taxon>
        <taxon>Flavobacteriales</taxon>
        <taxon>Flavobacteriaceae</taxon>
        <taxon>Flavivirga</taxon>
    </lineage>
</organism>
<protein>
    <submittedName>
        <fullName evidence="2">Uncharacterized protein</fullName>
    </submittedName>
</protein>
<keyword evidence="1" id="KW-1133">Transmembrane helix</keyword>